<protein>
    <submittedName>
        <fullName evidence="2">SGNH/GDSL hydrolase family protein</fullName>
    </submittedName>
</protein>
<sequence>MKILLIISALILGLLGILEIGLRVIVGFGNPLTYIADNQIGYLLTPNQNVSRFGNRIKINQYSMRSKPIEESKENNTLRIFLVGDSVANGNWWTDQNNTVSAIIENSLSEKLGKDKIVEVLNASANSWGPRNELAYLEKFGLFNSQIVILLINTDDLFAKAPSSSVVGVDRNYPDKKPPSAIAELINRYFFKAPKVPEIKEEGDRVGFNLVAIKKIYELANLNNAKFILAMTPLLREVGEPGPRDYEIKTRKRLEKFTQAENILYLDLRPIFKSVSEPDSLYRDHIHLSPEGNLVISEVISKSILEQNQL</sequence>
<dbReference type="AlphaFoldDB" id="A0A3N6PIE2"/>
<dbReference type="OrthoDB" id="481127at2"/>
<dbReference type="InterPro" id="IPR036514">
    <property type="entry name" value="SGNH_hydro_sf"/>
</dbReference>
<dbReference type="Gene3D" id="3.40.50.1110">
    <property type="entry name" value="SGNH hydrolase"/>
    <property type="match status" value="1"/>
</dbReference>
<evidence type="ECO:0000259" key="1">
    <source>
        <dbReference type="Pfam" id="PF13472"/>
    </source>
</evidence>
<evidence type="ECO:0000313" key="2">
    <source>
        <dbReference type="EMBL" id="RQH53521.1"/>
    </source>
</evidence>
<keyword evidence="3" id="KW-1185">Reference proteome</keyword>
<dbReference type="InterPro" id="IPR013830">
    <property type="entry name" value="SGNH_hydro"/>
</dbReference>
<accession>A0A3N6PIE2</accession>
<reference evidence="2 3" key="1">
    <citation type="journal article" date="2018" name="ACS Chem. Biol.">
        <title>Ketoreductase domain dysfunction expands chemodiversity: malyngamide biosynthesis in the cyanobacterium Okeania hirsuta.</title>
        <authorList>
            <person name="Moss N.A."/>
            <person name="Leao T."/>
            <person name="Rankin M."/>
            <person name="McCullough T.M."/>
            <person name="Qu P."/>
            <person name="Korobeynikov A."/>
            <person name="Smith J.L."/>
            <person name="Gerwick L."/>
            <person name="Gerwick W.H."/>
        </authorList>
    </citation>
    <scope>NUCLEOTIDE SEQUENCE [LARGE SCALE GENOMIC DNA]</scope>
    <source>
        <strain evidence="2 3">PAB10Feb10-1</strain>
    </source>
</reference>
<dbReference type="EMBL" id="RCBY01000012">
    <property type="protein sequence ID" value="RQH53521.1"/>
    <property type="molecule type" value="Genomic_DNA"/>
</dbReference>
<dbReference type="GO" id="GO:0016787">
    <property type="term" value="F:hydrolase activity"/>
    <property type="evidence" value="ECO:0007669"/>
    <property type="project" value="UniProtKB-KW"/>
</dbReference>
<comment type="caution">
    <text evidence="2">The sequence shown here is derived from an EMBL/GenBank/DDBJ whole genome shotgun (WGS) entry which is preliminary data.</text>
</comment>
<dbReference type="Pfam" id="PF13472">
    <property type="entry name" value="Lipase_GDSL_2"/>
    <property type="match status" value="1"/>
</dbReference>
<proteinExistence type="predicted"/>
<keyword evidence="2" id="KW-0378">Hydrolase</keyword>
<evidence type="ECO:0000313" key="3">
    <source>
        <dbReference type="Proteomes" id="UP000269154"/>
    </source>
</evidence>
<dbReference type="Proteomes" id="UP000269154">
    <property type="component" value="Unassembled WGS sequence"/>
</dbReference>
<feature type="domain" description="SGNH hydrolase-type esterase" evidence="1">
    <location>
        <begin position="83"/>
        <end position="293"/>
    </location>
</feature>
<organism evidence="2 3">
    <name type="scientific">Okeania hirsuta</name>
    <dbReference type="NCBI Taxonomy" id="1458930"/>
    <lineage>
        <taxon>Bacteria</taxon>
        <taxon>Bacillati</taxon>
        <taxon>Cyanobacteriota</taxon>
        <taxon>Cyanophyceae</taxon>
        <taxon>Oscillatoriophycideae</taxon>
        <taxon>Oscillatoriales</taxon>
        <taxon>Microcoleaceae</taxon>
        <taxon>Okeania</taxon>
    </lineage>
</organism>
<name>A0A3N6PIE2_9CYAN</name>
<dbReference type="SUPFAM" id="SSF52266">
    <property type="entry name" value="SGNH hydrolase"/>
    <property type="match status" value="1"/>
</dbReference>
<dbReference type="RefSeq" id="WP_124144194.1">
    <property type="nucleotide sequence ID" value="NZ_CAWOKI010000390.1"/>
</dbReference>
<gene>
    <name evidence="2" type="ORF">D5R40_03885</name>
</gene>